<accession>A0A841ECP3</accession>
<reference evidence="2 3" key="1">
    <citation type="submission" date="2020-08" db="EMBL/GenBank/DDBJ databases">
        <title>Sequencing the genomes of 1000 actinobacteria strains.</title>
        <authorList>
            <person name="Klenk H.-P."/>
        </authorList>
    </citation>
    <scope>NUCLEOTIDE SEQUENCE [LARGE SCALE GENOMIC DNA]</scope>
    <source>
        <strain evidence="2 3">DSM 44593</strain>
    </source>
</reference>
<dbReference type="EMBL" id="JACHLY010000001">
    <property type="protein sequence ID" value="MBB5998833.1"/>
    <property type="molecule type" value="Genomic_DNA"/>
</dbReference>
<evidence type="ECO:0000313" key="2">
    <source>
        <dbReference type="EMBL" id="MBB5998833.1"/>
    </source>
</evidence>
<feature type="compositionally biased region" description="Basic residues" evidence="1">
    <location>
        <begin position="107"/>
        <end position="116"/>
    </location>
</feature>
<proteinExistence type="predicted"/>
<gene>
    <name evidence="2" type="ORF">HNR25_002584</name>
</gene>
<keyword evidence="3" id="KW-1185">Reference proteome</keyword>
<protein>
    <submittedName>
        <fullName evidence="2">Uncharacterized protein</fullName>
    </submittedName>
</protein>
<name>A0A841ECP3_9ACTN</name>
<comment type="caution">
    <text evidence="2">The sequence shown here is derived from an EMBL/GenBank/DDBJ whole genome shotgun (WGS) entry which is preliminary data.</text>
</comment>
<evidence type="ECO:0000256" key="1">
    <source>
        <dbReference type="SAM" id="MobiDB-lite"/>
    </source>
</evidence>
<dbReference type="Proteomes" id="UP000578077">
    <property type="component" value="Unassembled WGS sequence"/>
</dbReference>
<dbReference type="AlphaFoldDB" id="A0A841ECP3"/>
<organism evidence="2 3">
    <name type="scientific">Streptomonospora salina</name>
    <dbReference type="NCBI Taxonomy" id="104205"/>
    <lineage>
        <taxon>Bacteria</taxon>
        <taxon>Bacillati</taxon>
        <taxon>Actinomycetota</taxon>
        <taxon>Actinomycetes</taxon>
        <taxon>Streptosporangiales</taxon>
        <taxon>Nocardiopsidaceae</taxon>
        <taxon>Streptomonospora</taxon>
    </lineage>
</organism>
<evidence type="ECO:0000313" key="3">
    <source>
        <dbReference type="Proteomes" id="UP000578077"/>
    </source>
</evidence>
<sequence>MTPLAGRGSGPVANGVWAGLNLAAGALLLSRKRTRGSAERWDGDLVAFDAGCLAFALWMTGAEAKLRMNWDPSAGRARAGPRPRTREEGAARAAPSGCERGSPRAASRLRRPSYRP</sequence>
<feature type="region of interest" description="Disordered" evidence="1">
    <location>
        <begin position="70"/>
        <end position="116"/>
    </location>
</feature>